<evidence type="ECO:0000313" key="3">
    <source>
        <dbReference type="Proteomes" id="UP000399805"/>
    </source>
</evidence>
<dbReference type="RefSeq" id="WP_155544750.1">
    <property type="nucleotide sequence ID" value="NZ_CABVGP010000002.1"/>
</dbReference>
<name>A0A6I8LQY3_9PSEU</name>
<proteinExistence type="predicted"/>
<accession>A0A6I8LQY3</accession>
<evidence type="ECO:0000256" key="1">
    <source>
        <dbReference type="SAM" id="MobiDB-lite"/>
    </source>
</evidence>
<organism evidence="2 3">
    <name type="scientific">Amycolatopsis camponoti</name>
    <dbReference type="NCBI Taxonomy" id="2606593"/>
    <lineage>
        <taxon>Bacteria</taxon>
        <taxon>Bacillati</taxon>
        <taxon>Actinomycetota</taxon>
        <taxon>Actinomycetes</taxon>
        <taxon>Pseudonocardiales</taxon>
        <taxon>Pseudonocardiaceae</taxon>
        <taxon>Amycolatopsis</taxon>
    </lineage>
</organism>
<keyword evidence="3" id="KW-1185">Reference proteome</keyword>
<evidence type="ECO:0000313" key="2">
    <source>
        <dbReference type="EMBL" id="VVJ19492.1"/>
    </source>
</evidence>
<dbReference type="EMBL" id="CABVGP010000002">
    <property type="protein sequence ID" value="VVJ19492.1"/>
    <property type="molecule type" value="Genomic_DNA"/>
</dbReference>
<feature type="region of interest" description="Disordered" evidence="1">
    <location>
        <begin position="30"/>
        <end position="60"/>
    </location>
</feature>
<sequence>MGEPVVRVLRGAPDETELAALLTVLAAVGAAKPAAPEPPKPARPRRRPRFQGATSWRTRR</sequence>
<dbReference type="GO" id="GO:0003989">
    <property type="term" value="F:acetyl-CoA carboxylase activity"/>
    <property type="evidence" value="ECO:0007669"/>
    <property type="project" value="InterPro"/>
</dbReference>
<reference evidence="2 3" key="1">
    <citation type="submission" date="2019-09" db="EMBL/GenBank/DDBJ databases">
        <authorList>
            <person name="Leyn A S."/>
        </authorList>
    </citation>
    <scope>NUCLEOTIDE SEQUENCE [LARGE SCALE GENOMIC DNA]</scope>
    <source>
        <strain evidence="2">AA231_1</strain>
    </source>
</reference>
<protein>
    <recommendedName>
        <fullName evidence="4">Acyl-CoA carboxylase subunit epsilon</fullName>
    </recommendedName>
</protein>
<gene>
    <name evidence="2" type="ORF">AA23TX_04513</name>
</gene>
<dbReference type="GO" id="GO:0004658">
    <property type="term" value="F:propionyl-CoA carboxylase activity"/>
    <property type="evidence" value="ECO:0007669"/>
    <property type="project" value="InterPro"/>
</dbReference>
<dbReference type="InterPro" id="IPR032716">
    <property type="entry name" value="ACC_epsilon"/>
</dbReference>
<dbReference type="Proteomes" id="UP000399805">
    <property type="component" value="Unassembled WGS sequence"/>
</dbReference>
<dbReference type="Pfam" id="PF13822">
    <property type="entry name" value="ACC_epsilon"/>
    <property type="match status" value="1"/>
</dbReference>
<evidence type="ECO:0008006" key="4">
    <source>
        <dbReference type="Google" id="ProtNLM"/>
    </source>
</evidence>
<dbReference type="AlphaFoldDB" id="A0A6I8LQY3"/>